<gene>
    <name evidence="1" type="ORF">sscle_13g095510</name>
</gene>
<dbReference type="EMBL" id="CP017826">
    <property type="protein sequence ID" value="APA14781.1"/>
    <property type="molecule type" value="Genomic_DNA"/>
</dbReference>
<dbReference type="VEuPathDB" id="FungiDB:sscle_13g095510"/>
<proteinExistence type="predicted"/>
<dbReference type="OrthoDB" id="5422688at2759"/>
<name>A0A1D9QIS0_SCLS1</name>
<reference evidence="2" key="1">
    <citation type="journal article" date="2017" name="Genome Biol. Evol.">
        <title>The complete genome sequence of the phytopathogenic fungus Sclerotinia sclerotiorum reveals insights into the genome architecture of broad host range pathogens.</title>
        <authorList>
            <person name="Derbyshire M."/>
            <person name="Denton-Giles M."/>
            <person name="Hegedus D."/>
            <person name="Seifbarghy S."/>
            <person name="Rollins J."/>
            <person name="van Kan J."/>
            <person name="Seidl M.F."/>
            <person name="Faino L."/>
            <person name="Mbengue M."/>
            <person name="Navaud O."/>
            <person name="Raffaele S."/>
            <person name="Hammond-Kosack K."/>
            <person name="Heard S."/>
            <person name="Oliver R."/>
        </authorList>
    </citation>
    <scope>NUCLEOTIDE SEQUENCE [LARGE SCALE GENOMIC DNA]</scope>
    <source>
        <strain evidence="2">ATCC 18683 / 1980 / Ss-1</strain>
    </source>
</reference>
<evidence type="ECO:0000313" key="1">
    <source>
        <dbReference type="EMBL" id="APA14781.1"/>
    </source>
</evidence>
<protein>
    <submittedName>
        <fullName evidence="1">Uncharacterized protein</fullName>
    </submittedName>
</protein>
<organism evidence="1 2">
    <name type="scientific">Sclerotinia sclerotiorum (strain ATCC 18683 / 1980 / Ss-1)</name>
    <name type="common">White mold</name>
    <name type="synonym">Whetzelinia sclerotiorum</name>
    <dbReference type="NCBI Taxonomy" id="665079"/>
    <lineage>
        <taxon>Eukaryota</taxon>
        <taxon>Fungi</taxon>
        <taxon>Dikarya</taxon>
        <taxon>Ascomycota</taxon>
        <taxon>Pezizomycotina</taxon>
        <taxon>Leotiomycetes</taxon>
        <taxon>Helotiales</taxon>
        <taxon>Sclerotiniaceae</taxon>
        <taxon>Sclerotinia</taxon>
    </lineage>
</organism>
<sequence>MEGLDQAVLKACTGPSSDYFDGRVKLLITLANDKLANFYAPWGVVVASFTRDRIPPHTELHKL</sequence>
<accession>A0A1D9QIS0</accession>
<evidence type="ECO:0000313" key="2">
    <source>
        <dbReference type="Proteomes" id="UP000177798"/>
    </source>
</evidence>
<dbReference type="Proteomes" id="UP000177798">
    <property type="component" value="Chromosome 13"/>
</dbReference>
<dbReference type="AlphaFoldDB" id="A0A1D9QIS0"/>